<keyword evidence="3" id="KW-1185">Reference proteome</keyword>
<accession>D2R1Y6</accession>
<feature type="chain" id="PRO_5003035988" description="NHL repeat containing protein" evidence="1">
    <location>
        <begin position="27"/>
        <end position="344"/>
    </location>
</feature>
<protein>
    <recommendedName>
        <fullName evidence="4">NHL repeat containing protein</fullName>
    </recommendedName>
</protein>
<dbReference type="InterPro" id="IPR011042">
    <property type="entry name" value="6-blade_b-propeller_TolB-like"/>
</dbReference>
<dbReference type="OrthoDB" id="210680at2"/>
<gene>
    <name evidence="2" type="ordered locus">Psta_3943</name>
</gene>
<proteinExistence type="predicted"/>
<evidence type="ECO:0000313" key="3">
    <source>
        <dbReference type="Proteomes" id="UP000001887"/>
    </source>
</evidence>
<dbReference type="AlphaFoldDB" id="D2R1Y6"/>
<dbReference type="SUPFAM" id="SSF101898">
    <property type="entry name" value="NHL repeat"/>
    <property type="match status" value="1"/>
</dbReference>
<dbReference type="eggNOG" id="COG3391">
    <property type="taxonomic scope" value="Bacteria"/>
</dbReference>
<name>D2R1Y6_PIRSD</name>
<keyword evidence="1" id="KW-0732">Signal</keyword>
<dbReference type="HOGENOM" id="CLU_055624_0_0_0"/>
<dbReference type="EMBL" id="CP001848">
    <property type="protein sequence ID" value="ADB18597.1"/>
    <property type="molecule type" value="Genomic_DNA"/>
</dbReference>
<reference evidence="2 3" key="1">
    <citation type="journal article" date="2009" name="Stand. Genomic Sci.">
        <title>Complete genome sequence of Pirellula staleyi type strain (ATCC 27377).</title>
        <authorList>
            <person name="Clum A."/>
            <person name="Tindall B.J."/>
            <person name="Sikorski J."/>
            <person name="Ivanova N."/>
            <person name="Mavrommatis K."/>
            <person name="Lucas S."/>
            <person name="Glavina del Rio T."/>
            <person name="Nolan M."/>
            <person name="Chen F."/>
            <person name="Tice H."/>
            <person name="Pitluck S."/>
            <person name="Cheng J.F."/>
            <person name="Chertkov O."/>
            <person name="Brettin T."/>
            <person name="Han C."/>
            <person name="Detter J.C."/>
            <person name="Kuske C."/>
            <person name="Bruce D."/>
            <person name="Goodwin L."/>
            <person name="Ovchinikova G."/>
            <person name="Pati A."/>
            <person name="Mikhailova N."/>
            <person name="Chen A."/>
            <person name="Palaniappan K."/>
            <person name="Land M."/>
            <person name="Hauser L."/>
            <person name="Chang Y.J."/>
            <person name="Jeffries C.D."/>
            <person name="Chain P."/>
            <person name="Rohde M."/>
            <person name="Goker M."/>
            <person name="Bristow J."/>
            <person name="Eisen J.A."/>
            <person name="Markowitz V."/>
            <person name="Hugenholtz P."/>
            <person name="Kyrpides N.C."/>
            <person name="Klenk H.P."/>
            <person name="Lapidus A."/>
        </authorList>
    </citation>
    <scope>NUCLEOTIDE SEQUENCE [LARGE SCALE GENOMIC DNA]</scope>
    <source>
        <strain evidence="3">ATCC 27377 / DSM 6068 / ICPB 4128</strain>
    </source>
</reference>
<dbReference type="Proteomes" id="UP000001887">
    <property type="component" value="Chromosome"/>
</dbReference>
<feature type="signal peptide" evidence="1">
    <location>
        <begin position="1"/>
        <end position="26"/>
    </location>
</feature>
<evidence type="ECO:0008006" key="4">
    <source>
        <dbReference type="Google" id="ProtNLM"/>
    </source>
</evidence>
<dbReference type="Gene3D" id="2.120.10.30">
    <property type="entry name" value="TolB, C-terminal domain"/>
    <property type="match status" value="2"/>
</dbReference>
<evidence type="ECO:0000313" key="2">
    <source>
        <dbReference type="EMBL" id="ADB18597.1"/>
    </source>
</evidence>
<evidence type="ECO:0000256" key="1">
    <source>
        <dbReference type="SAM" id="SignalP"/>
    </source>
</evidence>
<sequence length="344" mass="36001" precursor="true">MKRTINWIAAALVALGLTFTSQVVSAEDAKVETVVSGLSNPCGLAVQPTTGTVFIADSAAGRVVRVVDGKLEDVIVGYPKDIYGKGPKYDIGPLGLVFLDQNTLVVGDGGFVDGEEFVRVFTVPAPGGKALDFDKDVKAKLGPLAATDDVKPEGNLYGLAATANAIYVTCNGDDTKGWVSKIDIDGTKFGPLTRSIATKEQVEVDAPVGVTISPRGEVVIGQMGEINKPHDGLVTFYSAKTGKSILNLEAGLYDITGIAYSPKGLLYATDFAWMAPTEAGLFRLDQSEVDGKQTIKPVKIASLDKPTAIAFGKDGEMYITVIGPTEEGSQAGTKGSLVKIAPGL</sequence>
<dbReference type="KEGG" id="psl:Psta_3943"/>
<organism evidence="2 3">
    <name type="scientific">Pirellula staleyi (strain ATCC 27377 / DSM 6068 / ICPB 4128)</name>
    <name type="common">Pirella staleyi</name>
    <dbReference type="NCBI Taxonomy" id="530564"/>
    <lineage>
        <taxon>Bacteria</taxon>
        <taxon>Pseudomonadati</taxon>
        <taxon>Planctomycetota</taxon>
        <taxon>Planctomycetia</taxon>
        <taxon>Pirellulales</taxon>
        <taxon>Pirellulaceae</taxon>
        <taxon>Pirellula</taxon>
    </lineage>
</organism>